<keyword evidence="1" id="KW-1133">Transmembrane helix</keyword>
<dbReference type="InterPro" id="IPR021414">
    <property type="entry name" value="DUF3054"/>
</dbReference>
<dbReference type="Proteomes" id="UP000602087">
    <property type="component" value="Unassembled WGS sequence"/>
</dbReference>
<organism evidence="2 3">
    <name type="scientific">Sanguibacter suaedae</name>
    <dbReference type="NCBI Taxonomy" id="2795737"/>
    <lineage>
        <taxon>Bacteria</taxon>
        <taxon>Bacillati</taxon>
        <taxon>Actinomycetota</taxon>
        <taxon>Actinomycetes</taxon>
        <taxon>Micrococcales</taxon>
        <taxon>Sanguibacteraceae</taxon>
        <taxon>Sanguibacter</taxon>
    </lineage>
</organism>
<feature type="transmembrane region" description="Helical" evidence="1">
    <location>
        <begin position="70"/>
        <end position="92"/>
    </location>
</feature>
<dbReference type="AlphaFoldDB" id="A0A934M9Z5"/>
<dbReference type="RefSeq" id="WP_198733657.1">
    <property type="nucleotide sequence ID" value="NZ_JAEINH010000006.1"/>
</dbReference>
<name>A0A934M9Z5_9MICO</name>
<keyword evidence="1" id="KW-0812">Transmembrane</keyword>
<feature type="transmembrane region" description="Helical" evidence="1">
    <location>
        <begin position="104"/>
        <end position="127"/>
    </location>
</feature>
<sequence length="146" mass="14796">MRIPWWSTLGIDVVCVLAFAAAGRSSHAEENTPGALVGTAWPFLVGLAVGWAVLAVVARRRDAGGQGPTTWARPVAIGVPLVVITWSVAMVLRATTDQGLSGAFPAVALGVLAALLVGWRCVAVLVSGAARPRSAGRGHGTPAPGG</sequence>
<evidence type="ECO:0000313" key="2">
    <source>
        <dbReference type="EMBL" id="MBI9115090.1"/>
    </source>
</evidence>
<keyword evidence="1" id="KW-0472">Membrane</keyword>
<evidence type="ECO:0000256" key="1">
    <source>
        <dbReference type="SAM" id="Phobius"/>
    </source>
</evidence>
<proteinExistence type="predicted"/>
<evidence type="ECO:0000313" key="3">
    <source>
        <dbReference type="Proteomes" id="UP000602087"/>
    </source>
</evidence>
<dbReference type="EMBL" id="JAEINH010000006">
    <property type="protein sequence ID" value="MBI9115090.1"/>
    <property type="molecule type" value="Genomic_DNA"/>
</dbReference>
<accession>A0A934M9Z5</accession>
<reference evidence="2" key="1">
    <citation type="submission" date="2020-12" db="EMBL/GenBank/DDBJ databases">
        <title>Sanguibacter suaedae sp. nov., isolated from Suaeda aralocaspica.</title>
        <authorList>
            <person name="Ma Q."/>
        </authorList>
    </citation>
    <scope>NUCLEOTIDE SEQUENCE</scope>
    <source>
        <strain evidence="2">YZGR15</strain>
    </source>
</reference>
<protein>
    <submittedName>
        <fullName evidence="2">DUF3054 domain-containing protein</fullName>
    </submittedName>
</protein>
<keyword evidence="3" id="KW-1185">Reference proteome</keyword>
<comment type="caution">
    <text evidence="2">The sequence shown here is derived from an EMBL/GenBank/DDBJ whole genome shotgun (WGS) entry which is preliminary data.</text>
</comment>
<feature type="transmembrane region" description="Helical" evidence="1">
    <location>
        <begin position="38"/>
        <end position="58"/>
    </location>
</feature>
<gene>
    <name evidence="2" type="ORF">JAV76_08730</name>
</gene>
<dbReference type="Pfam" id="PF11255">
    <property type="entry name" value="DUF3054"/>
    <property type="match status" value="1"/>
</dbReference>